<evidence type="ECO:0000256" key="1">
    <source>
        <dbReference type="SAM" id="Phobius"/>
    </source>
</evidence>
<dbReference type="Proteomes" id="UP001500518">
    <property type="component" value="Unassembled WGS sequence"/>
</dbReference>
<name>A0ABP9JXM5_9SPHN</name>
<evidence type="ECO:0000313" key="2">
    <source>
        <dbReference type="EMBL" id="GAA5046884.1"/>
    </source>
</evidence>
<reference evidence="3" key="1">
    <citation type="journal article" date="2019" name="Int. J. Syst. Evol. Microbiol.">
        <title>The Global Catalogue of Microorganisms (GCM) 10K type strain sequencing project: providing services to taxonomists for standard genome sequencing and annotation.</title>
        <authorList>
            <consortium name="The Broad Institute Genomics Platform"/>
            <consortium name="The Broad Institute Genome Sequencing Center for Infectious Disease"/>
            <person name="Wu L."/>
            <person name="Ma J."/>
        </authorList>
    </citation>
    <scope>NUCLEOTIDE SEQUENCE [LARGE SCALE GENOMIC DNA]</scope>
    <source>
        <strain evidence="3">JCM 18014</strain>
    </source>
</reference>
<comment type="caution">
    <text evidence="2">The sequence shown here is derived from an EMBL/GenBank/DDBJ whole genome shotgun (WGS) entry which is preliminary data.</text>
</comment>
<keyword evidence="1" id="KW-0472">Membrane</keyword>
<protein>
    <submittedName>
        <fullName evidence="2">Uncharacterized protein</fullName>
    </submittedName>
</protein>
<keyword evidence="1" id="KW-0812">Transmembrane</keyword>
<accession>A0ABP9JXM5</accession>
<feature type="transmembrane region" description="Helical" evidence="1">
    <location>
        <begin position="21"/>
        <end position="41"/>
    </location>
</feature>
<proteinExistence type="predicted"/>
<organism evidence="2 3">
    <name type="scientific">Erythrobacter westpacificensis</name>
    <dbReference type="NCBI Taxonomy" id="1055231"/>
    <lineage>
        <taxon>Bacteria</taxon>
        <taxon>Pseudomonadati</taxon>
        <taxon>Pseudomonadota</taxon>
        <taxon>Alphaproteobacteria</taxon>
        <taxon>Sphingomonadales</taxon>
        <taxon>Erythrobacteraceae</taxon>
        <taxon>Erythrobacter/Porphyrobacter group</taxon>
        <taxon>Erythrobacter</taxon>
    </lineage>
</organism>
<keyword evidence="1" id="KW-1133">Transmembrane helix</keyword>
<gene>
    <name evidence="2" type="ORF">GCM10023208_02710</name>
</gene>
<dbReference type="EMBL" id="BAABHV010000001">
    <property type="protein sequence ID" value="GAA5046884.1"/>
    <property type="molecule type" value="Genomic_DNA"/>
</dbReference>
<sequence>MGDRDSIGPEEREGLGMAGRAWCALMLLVMVASAAVLGTFLTREFNPESTAIIRIDLAEVTPQPGFDI</sequence>
<evidence type="ECO:0000313" key="3">
    <source>
        <dbReference type="Proteomes" id="UP001500518"/>
    </source>
</evidence>
<dbReference type="RefSeq" id="WP_346031339.1">
    <property type="nucleotide sequence ID" value="NZ_BAABHV010000001.1"/>
</dbReference>
<keyword evidence="3" id="KW-1185">Reference proteome</keyword>